<dbReference type="EMBL" id="LEKV01001978">
    <property type="protein sequence ID" value="KVI04578.1"/>
    <property type="molecule type" value="Genomic_DNA"/>
</dbReference>
<name>A0A118K2M7_CYNCS</name>
<gene>
    <name evidence="3" type="ORF">Ccrd_017073</name>
    <name evidence="2" type="ORF">Ccrd_017104</name>
</gene>
<protein>
    <submittedName>
        <fullName evidence="2">Uncharacterized protein</fullName>
    </submittedName>
</protein>
<dbReference type="Gramene" id="KVI04578">
    <property type="protein sequence ID" value="KVI04578"/>
    <property type="gene ID" value="Ccrd_017104"/>
</dbReference>
<feature type="compositionally biased region" description="Basic and acidic residues" evidence="1">
    <location>
        <begin position="71"/>
        <end position="88"/>
    </location>
</feature>
<sequence length="88" mass="9931">MVVCNSQGKLLKSCGTQVAEPLRAIAIGVSLEDTRHPTLHYDTIWQEVEAQVIEVFRRSTKVMDGTGNQELRTRLEADESEADESKWK</sequence>
<dbReference type="STRING" id="59895.A0A118K2M7"/>
<evidence type="ECO:0000313" key="2">
    <source>
        <dbReference type="EMBL" id="KVI04578.1"/>
    </source>
</evidence>
<keyword evidence="4" id="KW-1185">Reference proteome</keyword>
<dbReference type="Gramene" id="KVI04608">
    <property type="protein sequence ID" value="KVI04608"/>
    <property type="gene ID" value="Ccrd_017073"/>
</dbReference>
<accession>A0A118K2M7</accession>
<organism evidence="2 4">
    <name type="scientific">Cynara cardunculus var. scolymus</name>
    <name type="common">Globe artichoke</name>
    <name type="synonym">Cynara scolymus</name>
    <dbReference type="NCBI Taxonomy" id="59895"/>
    <lineage>
        <taxon>Eukaryota</taxon>
        <taxon>Viridiplantae</taxon>
        <taxon>Streptophyta</taxon>
        <taxon>Embryophyta</taxon>
        <taxon>Tracheophyta</taxon>
        <taxon>Spermatophyta</taxon>
        <taxon>Magnoliopsida</taxon>
        <taxon>eudicotyledons</taxon>
        <taxon>Gunneridae</taxon>
        <taxon>Pentapetalae</taxon>
        <taxon>asterids</taxon>
        <taxon>campanulids</taxon>
        <taxon>Asterales</taxon>
        <taxon>Asteraceae</taxon>
        <taxon>Carduoideae</taxon>
        <taxon>Cardueae</taxon>
        <taxon>Carduinae</taxon>
        <taxon>Cynara</taxon>
    </lineage>
</organism>
<reference evidence="2 4" key="1">
    <citation type="journal article" date="2016" name="Sci. Rep.">
        <title>The genome sequence of the outbreeding globe artichoke constructed de novo incorporating a phase-aware low-pass sequencing strategy of F1 progeny.</title>
        <authorList>
            <person name="Scaglione D."/>
            <person name="Reyes-Chin-Wo S."/>
            <person name="Acquadro A."/>
            <person name="Froenicke L."/>
            <person name="Portis E."/>
            <person name="Beitel C."/>
            <person name="Tirone M."/>
            <person name="Mauro R."/>
            <person name="Lo Monaco A."/>
            <person name="Mauromicale G."/>
            <person name="Faccioli P."/>
            <person name="Cattivelli L."/>
            <person name="Rieseberg L."/>
            <person name="Michelmore R."/>
            <person name="Lanteri S."/>
        </authorList>
    </citation>
    <scope>NUCLEOTIDE SEQUENCE [LARGE SCALE GENOMIC DNA]</scope>
    <source>
        <strain evidence="2">2C</strain>
    </source>
</reference>
<evidence type="ECO:0000256" key="1">
    <source>
        <dbReference type="SAM" id="MobiDB-lite"/>
    </source>
</evidence>
<dbReference type="AlphaFoldDB" id="A0A118K2M7"/>
<dbReference type="Proteomes" id="UP000243975">
    <property type="component" value="Unassembled WGS sequence"/>
</dbReference>
<proteinExistence type="predicted"/>
<evidence type="ECO:0000313" key="4">
    <source>
        <dbReference type="Proteomes" id="UP000243975"/>
    </source>
</evidence>
<evidence type="ECO:0000313" key="3">
    <source>
        <dbReference type="EMBL" id="KVI04608.1"/>
    </source>
</evidence>
<comment type="caution">
    <text evidence="2">The sequence shown here is derived from an EMBL/GenBank/DDBJ whole genome shotgun (WGS) entry which is preliminary data.</text>
</comment>
<dbReference type="EMBL" id="LEKV01001967">
    <property type="protein sequence ID" value="KVI04608.1"/>
    <property type="molecule type" value="Genomic_DNA"/>
</dbReference>
<feature type="region of interest" description="Disordered" evidence="1">
    <location>
        <begin position="67"/>
        <end position="88"/>
    </location>
</feature>